<dbReference type="InterPro" id="IPR029058">
    <property type="entry name" value="AB_hydrolase_fold"/>
</dbReference>
<dbReference type="PANTHER" id="PTHR34853">
    <property type="match status" value="1"/>
</dbReference>
<evidence type="ECO:0000256" key="1">
    <source>
        <dbReference type="SAM" id="MobiDB-lite"/>
    </source>
</evidence>
<sequence length="503" mass="51348">MSIQHGGIWGRAFVAALAVTVVVGGGAAGTAAAQSSGSALPNTSIGGLGSTGSAAGQGSVGGGSLTDGTGSDGTASNGTTPITGSLGTASLARSAFGSWIPGSVDSSVSPPDLTPPPLDTLHQEMQPSPIGDPFFDEYPPGLPGMTPGQVIETRDVTPVARLLPLGPVREVRQIKVRSTDATGAPSFATATLVIPAVDWTGPGPRPVLVNNVPINGLGRACTPSHTMANGITPSTNLIEFLRPVTAKAEERGYAVLIPDHEGPQMAYGEPYMAGHAILDTIRGIRNAYGAEFGSSKLAMMGYSGGAIATHGAAKLIDSYAPELAPDIVGAAFGGVPADFQMLGRTMNGNLASGLFLAAVLGIARERTQILPVINSLGQRLAISSIKDMCVGNVGVLGLLNAPVEALANVKDALDSPVAHDIYNITKMAGIKSGTPLYIYNGGQDWWIPALGARNLYDEQCGLGVSAVYRQVPGEHLLGEAIGNPGAFDWVDALFQGQPAPDEC</sequence>
<protein>
    <submittedName>
        <fullName evidence="2">Lipase</fullName>
    </submittedName>
</protein>
<dbReference type="Gene3D" id="3.40.50.1820">
    <property type="entry name" value="alpha/beta hydrolase"/>
    <property type="match status" value="1"/>
</dbReference>
<feature type="region of interest" description="Disordered" evidence="1">
    <location>
        <begin position="101"/>
        <end position="128"/>
    </location>
</feature>
<proteinExistence type="predicted"/>
<feature type="compositionally biased region" description="Low complexity" evidence="1">
    <location>
        <begin position="66"/>
        <end position="80"/>
    </location>
</feature>
<dbReference type="InterPro" id="IPR005152">
    <property type="entry name" value="Lipase_secreted"/>
</dbReference>
<gene>
    <name evidence="2" type="ORF">EGT67_19815</name>
</gene>
<evidence type="ECO:0000313" key="3">
    <source>
        <dbReference type="Proteomes" id="UP000286208"/>
    </source>
</evidence>
<dbReference type="OrthoDB" id="4502978at2"/>
<dbReference type="Gene3D" id="1.10.260.130">
    <property type="match status" value="1"/>
</dbReference>
<name>A0A438B9T2_9NOCA</name>
<dbReference type="AlphaFoldDB" id="A0A438B9T2"/>
<evidence type="ECO:0000313" key="2">
    <source>
        <dbReference type="EMBL" id="RVW07692.1"/>
    </source>
</evidence>
<dbReference type="GO" id="GO:0004806">
    <property type="term" value="F:triacylglycerol lipase activity"/>
    <property type="evidence" value="ECO:0007669"/>
    <property type="project" value="InterPro"/>
</dbReference>
<dbReference type="Pfam" id="PF03583">
    <property type="entry name" value="LIP"/>
    <property type="match status" value="1"/>
</dbReference>
<keyword evidence="3" id="KW-1185">Reference proteome</keyword>
<accession>A0A438B9T2</accession>
<dbReference type="PANTHER" id="PTHR34853:SF1">
    <property type="entry name" value="LIPASE 5"/>
    <property type="match status" value="1"/>
</dbReference>
<organism evidence="2 3">
    <name type="scientific">Prescottella agglutinans</name>
    <dbReference type="NCBI Taxonomy" id="1644129"/>
    <lineage>
        <taxon>Bacteria</taxon>
        <taxon>Bacillati</taxon>
        <taxon>Actinomycetota</taxon>
        <taxon>Actinomycetes</taxon>
        <taxon>Mycobacteriales</taxon>
        <taxon>Nocardiaceae</taxon>
        <taxon>Prescottella</taxon>
    </lineage>
</organism>
<dbReference type="SUPFAM" id="SSF53474">
    <property type="entry name" value="alpha/beta-Hydrolases"/>
    <property type="match status" value="1"/>
</dbReference>
<dbReference type="GO" id="GO:0016042">
    <property type="term" value="P:lipid catabolic process"/>
    <property type="evidence" value="ECO:0007669"/>
    <property type="project" value="InterPro"/>
</dbReference>
<comment type="caution">
    <text evidence="2">The sequence shown here is derived from an EMBL/GenBank/DDBJ whole genome shotgun (WGS) entry which is preliminary data.</text>
</comment>
<reference evidence="2 3" key="1">
    <citation type="submission" date="2018-11" db="EMBL/GenBank/DDBJ databases">
        <title>Rhodococcus spongicola sp. nov. and Rhodococcus xishaensis sp. nov. from marine sponges.</title>
        <authorList>
            <person name="Li L."/>
            <person name="Lin H.W."/>
        </authorList>
    </citation>
    <scope>NUCLEOTIDE SEQUENCE [LARGE SCALE GENOMIC DNA]</scope>
    <source>
        <strain evidence="2 3">CCTCC AB2014297</strain>
    </source>
</reference>
<dbReference type="Proteomes" id="UP000286208">
    <property type="component" value="Unassembled WGS sequence"/>
</dbReference>
<feature type="region of interest" description="Disordered" evidence="1">
    <location>
        <begin position="50"/>
        <end position="82"/>
    </location>
</feature>
<dbReference type="RefSeq" id="WP_127917807.1">
    <property type="nucleotide sequence ID" value="NZ_RKLP01000011.1"/>
</dbReference>
<dbReference type="EMBL" id="RKLP01000011">
    <property type="protein sequence ID" value="RVW07692.1"/>
    <property type="molecule type" value="Genomic_DNA"/>
</dbReference>